<evidence type="ECO:0000313" key="1">
    <source>
        <dbReference type="EMBL" id="CUP74268.1"/>
    </source>
</evidence>
<name>A0A174QTP1_9FIRM</name>
<protein>
    <submittedName>
        <fullName evidence="1">Uncharacterized protein</fullName>
    </submittedName>
</protein>
<dbReference type="EMBL" id="CZBE01000011">
    <property type="protein sequence ID" value="CUP74268.1"/>
    <property type="molecule type" value="Genomic_DNA"/>
</dbReference>
<gene>
    <name evidence="1" type="ORF">ERS852551_01784</name>
</gene>
<proteinExistence type="predicted"/>
<organism evidence="1 2">
    <name type="scientific">Anaerotruncus colihominis</name>
    <dbReference type="NCBI Taxonomy" id="169435"/>
    <lineage>
        <taxon>Bacteria</taxon>
        <taxon>Bacillati</taxon>
        <taxon>Bacillota</taxon>
        <taxon>Clostridia</taxon>
        <taxon>Eubacteriales</taxon>
        <taxon>Oscillospiraceae</taxon>
        <taxon>Anaerotruncus</taxon>
    </lineage>
</organism>
<dbReference type="Proteomes" id="UP000095765">
    <property type="component" value="Unassembled WGS sequence"/>
</dbReference>
<dbReference type="AlphaFoldDB" id="A0A174QTP1"/>
<accession>A0A174QTP1</accession>
<dbReference type="GeneID" id="78846192"/>
<sequence length="42" mass="5229">MTDRTERELERRVIEEIKRIGYPSETIVPEWKNKNNRIDKER</sequence>
<dbReference type="RefSeq" id="WP_006875830.1">
    <property type="nucleotide sequence ID" value="NZ_CABIWA010000013.1"/>
</dbReference>
<evidence type="ECO:0000313" key="2">
    <source>
        <dbReference type="Proteomes" id="UP000095765"/>
    </source>
</evidence>
<reference evidence="1 2" key="1">
    <citation type="submission" date="2015-09" db="EMBL/GenBank/DDBJ databases">
        <authorList>
            <consortium name="Pathogen Informatics"/>
        </authorList>
    </citation>
    <scope>NUCLEOTIDE SEQUENCE [LARGE SCALE GENOMIC DNA]</scope>
    <source>
        <strain evidence="1 2">2789STDY5834939</strain>
    </source>
</reference>